<dbReference type="RefSeq" id="WP_161098033.1">
    <property type="nucleotide sequence ID" value="NZ_WWCW01000062.1"/>
</dbReference>
<dbReference type="EMBL" id="WWCW01000062">
    <property type="protein sequence ID" value="MYM89062.1"/>
    <property type="molecule type" value="Genomic_DNA"/>
</dbReference>
<comment type="caution">
    <text evidence="2">The sequence shown here is derived from an EMBL/GenBank/DDBJ whole genome shotgun (WGS) entry which is preliminary data.</text>
</comment>
<dbReference type="AlphaFoldDB" id="A0A845G6H3"/>
<feature type="transmembrane region" description="Helical" evidence="1">
    <location>
        <begin position="20"/>
        <end position="44"/>
    </location>
</feature>
<protein>
    <submittedName>
        <fullName evidence="2">Uncharacterized protein</fullName>
    </submittedName>
</protein>
<sequence>MQQPVVYVSYQDVPVFRKRWFAVLCCLFFSPALLFILYTGDIYLEKDGKVTSIPKYAKIILIIVGLISIVRIFGVLMS</sequence>
<feature type="transmembrane region" description="Helical" evidence="1">
    <location>
        <begin position="56"/>
        <end position="77"/>
    </location>
</feature>
<evidence type="ECO:0000256" key="1">
    <source>
        <dbReference type="SAM" id="Phobius"/>
    </source>
</evidence>
<keyword evidence="1" id="KW-0472">Membrane</keyword>
<keyword evidence="1" id="KW-0812">Transmembrane</keyword>
<name>A0A845G6H3_9BURK</name>
<dbReference type="Proteomes" id="UP000470302">
    <property type="component" value="Unassembled WGS sequence"/>
</dbReference>
<accession>A0A845G6H3</accession>
<keyword evidence="1" id="KW-1133">Transmembrane helix</keyword>
<gene>
    <name evidence="2" type="ORF">GTP91_18025</name>
</gene>
<organism evidence="2 3">
    <name type="scientific">Duganella vulcania</name>
    <dbReference type="NCBI Taxonomy" id="2692166"/>
    <lineage>
        <taxon>Bacteria</taxon>
        <taxon>Pseudomonadati</taxon>
        <taxon>Pseudomonadota</taxon>
        <taxon>Betaproteobacteria</taxon>
        <taxon>Burkholderiales</taxon>
        <taxon>Oxalobacteraceae</taxon>
        <taxon>Telluria group</taxon>
        <taxon>Duganella</taxon>
    </lineage>
</organism>
<evidence type="ECO:0000313" key="3">
    <source>
        <dbReference type="Proteomes" id="UP000470302"/>
    </source>
</evidence>
<evidence type="ECO:0000313" key="2">
    <source>
        <dbReference type="EMBL" id="MYM89062.1"/>
    </source>
</evidence>
<proteinExistence type="predicted"/>
<reference evidence="2 3" key="1">
    <citation type="submission" date="2020-01" db="EMBL/GenBank/DDBJ databases">
        <title>Novel species isolated from a subtropical stream in China.</title>
        <authorList>
            <person name="Lu H."/>
        </authorList>
    </citation>
    <scope>NUCLEOTIDE SEQUENCE [LARGE SCALE GENOMIC DNA]</scope>
    <source>
        <strain evidence="2 3">FT82W</strain>
    </source>
</reference>